<dbReference type="Proteomes" id="UP000291084">
    <property type="component" value="Chromosome 4"/>
</dbReference>
<dbReference type="Proteomes" id="UP000291084">
    <property type="component" value="Chromosome 1"/>
</dbReference>
<sequence length="121" mass="14506">MLTFLNSYYTITKSTHNPHTHTMTLQNLSARLIPYSHSSTHIIPLRHFPIILIHVQMHKFKSNKLQSFQKSYKLNIFQQDILHDNLTVHNLYTRFKLKTCRGDFQEREVRHNGQLKYQVFP</sequence>
<protein>
    <submittedName>
        <fullName evidence="3">Uncharacterized protein</fullName>
    </submittedName>
</protein>
<proteinExistence type="predicted"/>
<gene>
    <name evidence="3" type="primary">Vigan.04G082900</name>
    <name evidence="1" type="synonym">Vigan.01G062300</name>
    <name evidence="2" type="synonym">Vigan.01G125800</name>
    <name evidence="1" type="ORF">VIGAN_01062300</name>
    <name evidence="2" type="ORF">VIGAN_01125800</name>
    <name evidence="3" type="ORF">VIGAN_04082900</name>
</gene>
<evidence type="ECO:0000313" key="2">
    <source>
        <dbReference type="EMBL" id="BAT73734.1"/>
    </source>
</evidence>
<dbReference type="EMBL" id="AP015034">
    <property type="protein sequence ID" value="BAT73734.1"/>
    <property type="molecule type" value="Genomic_DNA"/>
</dbReference>
<organism evidence="3 4">
    <name type="scientific">Vigna angularis var. angularis</name>
    <dbReference type="NCBI Taxonomy" id="157739"/>
    <lineage>
        <taxon>Eukaryota</taxon>
        <taxon>Viridiplantae</taxon>
        <taxon>Streptophyta</taxon>
        <taxon>Embryophyta</taxon>
        <taxon>Tracheophyta</taxon>
        <taxon>Spermatophyta</taxon>
        <taxon>Magnoliopsida</taxon>
        <taxon>eudicotyledons</taxon>
        <taxon>Gunneridae</taxon>
        <taxon>Pentapetalae</taxon>
        <taxon>rosids</taxon>
        <taxon>fabids</taxon>
        <taxon>Fabales</taxon>
        <taxon>Fabaceae</taxon>
        <taxon>Papilionoideae</taxon>
        <taxon>50 kb inversion clade</taxon>
        <taxon>NPAAA clade</taxon>
        <taxon>indigoferoid/millettioid clade</taxon>
        <taxon>Phaseoleae</taxon>
        <taxon>Vigna</taxon>
    </lineage>
</organism>
<evidence type="ECO:0000313" key="1">
    <source>
        <dbReference type="EMBL" id="BAT73161.1"/>
    </source>
</evidence>
<dbReference type="EMBL" id="AP015034">
    <property type="protein sequence ID" value="BAT73161.1"/>
    <property type="molecule type" value="Genomic_DNA"/>
</dbReference>
<keyword evidence="4" id="KW-1185">Reference proteome</keyword>
<accession>A0A0S3RSX4</accession>
<evidence type="ECO:0000313" key="4">
    <source>
        <dbReference type="Proteomes" id="UP000291084"/>
    </source>
</evidence>
<name>A0A0S3RSX4_PHAAN</name>
<dbReference type="EMBL" id="AP015037">
    <property type="protein sequence ID" value="BAT83645.1"/>
    <property type="molecule type" value="Genomic_DNA"/>
</dbReference>
<dbReference type="AlphaFoldDB" id="A0A0S3RSX4"/>
<reference evidence="3 4" key="1">
    <citation type="journal article" date="2015" name="Sci. Rep.">
        <title>The power of single molecule real-time sequencing technology in the de novo assembly of a eukaryotic genome.</title>
        <authorList>
            <person name="Sakai H."/>
            <person name="Naito K."/>
            <person name="Ogiso-Tanaka E."/>
            <person name="Takahashi Y."/>
            <person name="Iseki K."/>
            <person name="Muto C."/>
            <person name="Satou K."/>
            <person name="Teruya K."/>
            <person name="Shiroma A."/>
            <person name="Shimoji M."/>
            <person name="Hirano T."/>
            <person name="Itoh T."/>
            <person name="Kaga A."/>
            <person name="Tomooka N."/>
        </authorList>
    </citation>
    <scope>NUCLEOTIDE SEQUENCE [LARGE SCALE GENOMIC DNA]</scope>
    <source>
        <strain evidence="4">cv. Shumari</strain>
    </source>
</reference>
<evidence type="ECO:0000313" key="3">
    <source>
        <dbReference type="EMBL" id="BAT83645.1"/>
    </source>
</evidence>